<keyword evidence="2" id="KW-0812">Transmembrane</keyword>
<dbReference type="Gene3D" id="2.130.10.10">
    <property type="entry name" value="YVTN repeat-like/Quinoprotein amine dehydrogenase"/>
    <property type="match status" value="1"/>
</dbReference>
<reference evidence="3 4" key="1">
    <citation type="submission" date="2019-11" db="EMBL/GenBank/DDBJ databases">
        <authorList>
            <person name="Cao P."/>
        </authorList>
    </citation>
    <scope>NUCLEOTIDE SEQUENCE [LARGE SCALE GENOMIC DNA]</scope>
    <source>
        <strain evidence="3 4">NEAU-AAG5</strain>
    </source>
</reference>
<dbReference type="SUPFAM" id="SSF75011">
    <property type="entry name" value="3-carboxy-cis,cis-mucoante lactonizing enzyme"/>
    <property type="match status" value="1"/>
</dbReference>
<dbReference type="Proteomes" id="UP000432015">
    <property type="component" value="Unassembled WGS sequence"/>
</dbReference>
<organism evidence="3 4">
    <name type="scientific">Actinomadura litoris</name>
    <dbReference type="NCBI Taxonomy" id="2678616"/>
    <lineage>
        <taxon>Bacteria</taxon>
        <taxon>Bacillati</taxon>
        <taxon>Actinomycetota</taxon>
        <taxon>Actinomycetes</taxon>
        <taxon>Streptosporangiales</taxon>
        <taxon>Thermomonosporaceae</taxon>
        <taxon>Actinomadura</taxon>
    </lineage>
</organism>
<proteinExistence type="predicted"/>
<evidence type="ECO:0008006" key="5">
    <source>
        <dbReference type="Google" id="ProtNLM"/>
    </source>
</evidence>
<feature type="region of interest" description="Disordered" evidence="1">
    <location>
        <begin position="174"/>
        <end position="197"/>
    </location>
</feature>
<comment type="caution">
    <text evidence="3">The sequence shown here is derived from an EMBL/GenBank/DDBJ whole genome shotgun (WGS) entry which is preliminary data.</text>
</comment>
<gene>
    <name evidence="3" type="ORF">GNZ18_08955</name>
</gene>
<evidence type="ECO:0000313" key="3">
    <source>
        <dbReference type="EMBL" id="MUN36722.1"/>
    </source>
</evidence>
<keyword evidence="2" id="KW-1133">Transmembrane helix</keyword>
<protein>
    <recommendedName>
        <fullName evidence="5">WD40 repeat domain-containing protein</fullName>
    </recommendedName>
</protein>
<dbReference type="EMBL" id="WOFH01000003">
    <property type="protein sequence ID" value="MUN36722.1"/>
    <property type="molecule type" value="Genomic_DNA"/>
</dbReference>
<dbReference type="AlphaFoldDB" id="A0A7K1KWZ4"/>
<evidence type="ECO:0000256" key="1">
    <source>
        <dbReference type="SAM" id="MobiDB-lite"/>
    </source>
</evidence>
<keyword evidence="2" id="KW-0472">Membrane</keyword>
<feature type="transmembrane region" description="Helical" evidence="2">
    <location>
        <begin position="37"/>
        <end position="60"/>
    </location>
</feature>
<sequence>MTTDLENRLRNTFHAATADVRDPAEPEWEPVRSRRRLVPVLGVAAAVAATVMVAFGIGLVRDEAPRAGQPFSAATGGATPVRPARSPAFALQVGYERELRVVDVATGEARGAVLPPPGYPVLWAGHAAMAADNRTVFFTVRKTADGPWMVARAHLDDRGRLDARAVVVAQAPGSREVEAAAPNRKGSPTASPAPWAEGEDIAVSPDATRLAMVVSSKKATGISVWDLRTGKSAVWGSPVAVTALAWGEDGSLLWASDRSSGRLDPRSKPDVLRPTRSFADDGEPLRAKLLPNGDRIVVRTMAGVRLLVRMPGGSGRLERTLDRWNSNGASEASVAVDGGGGHVLYSRDGEWVRMDLKTGKRVPAEFEGLDMKTARFVW</sequence>
<accession>A0A7K1KWZ4</accession>
<dbReference type="RefSeq" id="WP_156215796.1">
    <property type="nucleotide sequence ID" value="NZ_WOFH01000003.1"/>
</dbReference>
<dbReference type="InterPro" id="IPR015943">
    <property type="entry name" value="WD40/YVTN_repeat-like_dom_sf"/>
</dbReference>
<evidence type="ECO:0000256" key="2">
    <source>
        <dbReference type="SAM" id="Phobius"/>
    </source>
</evidence>
<evidence type="ECO:0000313" key="4">
    <source>
        <dbReference type="Proteomes" id="UP000432015"/>
    </source>
</evidence>
<name>A0A7K1KWZ4_9ACTN</name>
<keyword evidence="4" id="KW-1185">Reference proteome</keyword>